<dbReference type="PROSITE" id="PS00061">
    <property type="entry name" value="ADH_SHORT"/>
    <property type="match status" value="1"/>
</dbReference>
<dbReference type="InterPro" id="IPR036291">
    <property type="entry name" value="NAD(P)-bd_dom_sf"/>
</dbReference>
<dbReference type="Proteomes" id="UP001358417">
    <property type="component" value="Unassembled WGS sequence"/>
</dbReference>
<dbReference type="PRINTS" id="PR00081">
    <property type="entry name" value="GDHRDH"/>
</dbReference>
<keyword evidence="2" id="KW-0521">NADP</keyword>
<evidence type="ECO:0000256" key="3">
    <source>
        <dbReference type="ARBA" id="ARBA00023002"/>
    </source>
</evidence>
<dbReference type="CDD" id="cd05233">
    <property type="entry name" value="SDR_c"/>
    <property type="match status" value="1"/>
</dbReference>
<keyword evidence="5" id="KW-1185">Reference proteome</keyword>
<dbReference type="EMBL" id="JAVRRD010000018">
    <property type="protein sequence ID" value="KAK5049936.1"/>
    <property type="molecule type" value="Genomic_DNA"/>
</dbReference>
<evidence type="ECO:0000313" key="4">
    <source>
        <dbReference type="EMBL" id="KAK5049936.1"/>
    </source>
</evidence>
<dbReference type="AlphaFoldDB" id="A0AAV9N801"/>
<evidence type="ECO:0000313" key="5">
    <source>
        <dbReference type="Proteomes" id="UP001358417"/>
    </source>
</evidence>
<dbReference type="PANTHER" id="PTHR24321">
    <property type="entry name" value="DEHYDROGENASES, SHORT CHAIN"/>
    <property type="match status" value="1"/>
</dbReference>
<evidence type="ECO:0000256" key="2">
    <source>
        <dbReference type="ARBA" id="ARBA00022857"/>
    </source>
</evidence>
<name>A0AAV9N801_9EURO</name>
<comment type="similarity">
    <text evidence="1">Belongs to the short-chain dehydrogenases/reductases (SDR) family.</text>
</comment>
<dbReference type="PANTHER" id="PTHR24321:SF8">
    <property type="entry name" value="ESTRADIOL 17-BETA-DEHYDROGENASE 8-RELATED"/>
    <property type="match status" value="1"/>
</dbReference>
<dbReference type="GO" id="GO:0016491">
    <property type="term" value="F:oxidoreductase activity"/>
    <property type="evidence" value="ECO:0007669"/>
    <property type="project" value="UniProtKB-KW"/>
</dbReference>
<dbReference type="Gene3D" id="3.40.50.720">
    <property type="entry name" value="NAD(P)-binding Rossmann-like Domain"/>
    <property type="match status" value="1"/>
</dbReference>
<dbReference type="FunFam" id="3.40.50.720:FF:000084">
    <property type="entry name" value="Short-chain dehydrogenase reductase"/>
    <property type="match status" value="1"/>
</dbReference>
<gene>
    <name evidence="4" type="ORF">LTR84_004055</name>
</gene>
<dbReference type="Pfam" id="PF13561">
    <property type="entry name" value="adh_short_C2"/>
    <property type="match status" value="1"/>
</dbReference>
<evidence type="ECO:0000256" key="1">
    <source>
        <dbReference type="ARBA" id="ARBA00006484"/>
    </source>
</evidence>
<organism evidence="4 5">
    <name type="scientific">Exophiala bonariae</name>
    <dbReference type="NCBI Taxonomy" id="1690606"/>
    <lineage>
        <taxon>Eukaryota</taxon>
        <taxon>Fungi</taxon>
        <taxon>Dikarya</taxon>
        <taxon>Ascomycota</taxon>
        <taxon>Pezizomycotina</taxon>
        <taxon>Eurotiomycetes</taxon>
        <taxon>Chaetothyriomycetidae</taxon>
        <taxon>Chaetothyriales</taxon>
        <taxon>Herpotrichiellaceae</taxon>
        <taxon>Exophiala</taxon>
    </lineage>
</organism>
<dbReference type="SUPFAM" id="SSF51735">
    <property type="entry name" value="NAD(P)-binding Rossmann-fold domains"/>
    <property type="match status" value="1"/>
</dbReference>
<keyword evidence="3" id="KW-0560">Oxidoreductase</keyword>
<protein>
    <submittedName>
        <fullName evidence="4">Uncharacterized protein</fullName>
    </submittedName>
</protein>
<dbReference type="InterPro" id="IPR020904">
    <property type="entry name" value="Sc_DH/Rdtase_CS"/>
</dbReference>
<comment type="caution">
    <text evidence="4">The sequence shown here is derived from an EMBL/GenBank/DDBJ whole genome shotgun (WGS) entry which is preliminary data.</text>
</comment>
<dbReference type="GeneID" id="89972234"/>
<reference evidence="4 5" key="1">
    <citation type="submission" date="2023-08" db="EMBL/GenBank/DDBJ databases">
        <title>Black Yeasts Isolated from many extreme environments.</title>
        <authorList>
            <person name="Coleine C."/>
            <person name="Stajich J.E."/>
            <person name="Selbmann L."/>
        </authorList>
    </citation>
    <scope>NUCLEOTIDE SEQUENCE [LARGE SCALE GENOMIC DNA]</scope>
    <source>
        <strain evidence="4 5">CCFEE 5792</strain>
    </source>
</reference>
<accession>A0AAV9N801</accession>
<proteinExistence type="inferred from homology"/>
<sequence>MSDFEGKVIAITGAASGQGRALAQLLANRGALLSLADVNEKGLAETIESLENSSSHITTKVDVASSASVDSWIAKTVEKFGKLDGGANWAGVIRVNPIVQETDENWDFVMGVNAKGVFNCVRAQLRVMKDGASIVSAASTDGQIGWPAFSAYCASKHAVIGLSRSAAKEHVGIRVNCIAPDTPMMADDTVENSDEIKAQVQKRKANPFEIANVAAFLLSDAASFVTGAVYNVDGGWIC</sequence>
<dbReference type="InterPro" id="IPR002347">
    <property type="entry name" value="SDR_fam"/>
</dbReference>
<dbReference type="RefSeq" id="XP_064704746.1">
    <property type="nucleotide sequence ID" value="XM_064847634.1"/>
</dbReference>